<organism evidence="9 10">
    <name type="scientific">Ustilago bromivora</name>
    <dbReference type="NCBI Taxonomy" id="307758"/>
    <lineage>
        <taxon>Eukaryota</taxon>
        <taxon>Fungi</taxon>
        <taxon>Dikarya</taxon>
        <taxon>Basidiomycota</taxon>
        <taxon>Ustilaginomycotina</taxon>
        <taxon>Ustilaginomycetes</taxon>
        <taxon>Ustilaginales</taxon>
        <taxon>Ustilaginaceae</taxon>
        <taxon>Ustilago</taxon>
    </lineage>
</organism>
<keyword evidence="10" id="KW-1185">Reference proteome</keyword>
<keyword evidence="4" id="KW-0547">Nucleotide-binding</keyword>
<dbReference type="SUPFAM" id="SSF52540">
    <property type="entry name" value="P-loop containing nucleoside triphosphate hydrolases"/>
    <property type="match status" value="2"/>
</dbReference>
<comment type="subcellular location">
    <subcellularLocation>
        <location evidence="1">Cytoplasm</location>
    </subcellularLocation>
</comment>
<evidence type="ECO:0000256" key="1">
    <source>
        <dbReference type="ARBA" id="ARBA00004496"/>
    </source>
</evidence>
<dbReference type="PROSITE" id="PS51192">
    <property type="entry name" value="HELICASE_ATP_BIND_1"/>
    <property type="match status" value="1"/>
</dbReference>
<dbReference type="InterPro" id="IPR001650">
    <property type="entry name" value="Helicase_C-like"/>
</dbReference>
<dbReference type="InterPro" id="IPR014001">
    <property type="entry name" value="Helicase_ATP-bd"/>
</dbReference>
<dbReference type="Pfam" id="PF25789">
    <property type="entry name" value="TPR_NAA35"/>
    <property type="match status" value="1"/>
</dbReference>
<evidence type="ECO:0000256" key="5">
    <source>
        <dbReference type="ARBA" id="ARBA00022840"/>
    </source>
</evidence>
<dbReference type="Proteomes" id="UP000658997">
    <property type="component" value="Unassembled WGS sequence"/>
</dbReference>
<dbReference type="InterPro" id="IPR027417">
    <property type="entry name" value="P-loop_NTPase"/>
</dbReference>
<dbReference type="Gene3D" id="3.40.50.300">
    <property type="entry name" value="P-loop containing nucleotide triphosphate hydrolases"/>
    <property type="match status" value="2"/>
</dbReference>
<feature type="compositionally biased region" description="Basic and acidic residues" evidence="6">
    <location>
        <begin position="1555"/>
        <end position="1575"/>
    </location>
</feature>
<comment type="similarity">
    <text evidence="2">Belongs to the MAK10 family.</text>
</comment>
<evidence type="ECO:0000256" key="6">
    <source>
        <dbReference type="SAM" id="MobiDB-lite"/>
    </source>
</evidence>
<evidence type="ECO:0000256" key="3">
    <source>
        <dbReference type="ARBA" id="ARBA00022490"/>
    </source>
</evidence>
<dbReference type="Pfam" id="PF00270">
    <property type="entry name" value="DEAD"/>
    <property type="match status" value="1"/>
</dbReference>
<evidence type="ECO:0000259" key="7">
    <source>
        <dbReference type="PROSITE" id="PS51192"/>
    </source>
</evidence>
<feature type="region of interest" description="Disordered" evidence="6">
    <location>
        <begin position="1538"/>
        <end position="1575"/>
    </location>
</feature>
<dbReference type="GO" id="GO:0003676">
    <property type="term" value="F:nucleic acid binding"/>
    <property type="evidence" value="ECO:0007669"/>
    <property type="project" value="InterPro"/>
</dbReference>
<dbReference type="Pfam" id="PF04112">
    <property type="entry name" value="Mak10"/>
    <property type="match status" value="1"/>
</dbReference>
<name>A0A8H8TUF6_9BASI</name>
<dbReference type="GO" id="GO:0031417">
    <property type="term" value="C:NatC complex"/>
    <property type="evidence" value="ECO:0007669"/>
    <property type="project" value="InterPro"/>
</dbReference>
<dbReference type="InterPro" id="IPR057982">
    <property type="entry name" value="TPR_NAA35"/>
</dbReference>
<comment type="caution">
    <text evidence="9">The sequence shown here is derived from an EMBL/GenBank/DDBJ whole genome shotgun (WGS) entry which is preliminary data.</text>
</comment>
<sequence length="1575" mass="172966">MIPNLPLPPLEAATVSASNNAAVEVSLTASKATTTPDSSYSAAAMGPRPGFQDATVLLASACSELQPGQMVAVPEFTLMDSMAAVKIMDARMDSGMELPASELPESDRLDNSSPTTSTADFDPFQPLDVADVLWIMDRLLACEAAWHQGSGLSQTLYTCLYFHNIKLLSHKHPRFQTSSQSTKETDTSASNTQVTGSSAAKQQPPLELVYKVLRAFLLATVKTIDIAWSELTSKQHLQDGEDYSAEKNGLSLLETTDTGYVIVELEDALEWLQSQTTALANEQIESLRVRLNFRKQMLYAVRLLQTPAEAAPIDVVMHTKFARRHWALLCPISNAEVANETQSESQEPTRHSNSDATTGLVLHLPNRNAAPSAASLSAFDLAYNRRLAWCQALRPISLPSPDETWTVMDDILEELQDVIRVLQHPSFLSWKTFFTHRAIKYQASQPLSATPYIRSLFQTAVCDRNMIASRLSLEWMAETFFQEVALIDPLLLRRASRIGRNNVEGISHTLWNASPPLGQRVHYFMQRVAGQLVQYLCTLSQNRARCKRTMASRLYREWVSISEEASAIGRELEACLAPGERYMPDSLFAAAQYLALEVMSQITFSGFELDLYSRGTDRESMWWLASRIQMEQKIVCGDLRDELSKWLEHCSPDSRPRKYAATILYLSRQNLLARALEQLAISTIFLMHLSERLEKGTAERTKPRSWPLSPEDDSAGLELAKTVFASRTKWARSTAARRNDADGRMEEHEADDVLWQEYVAFRGELDATDASSLSKITIDRLDEAIMHLENLASTFAAAEKKHELGAQGMSDLATSLLETARHNRITLETVSQGDGASYSPTRLRHPQQPNIARPPCDSFHSRLSRYSTFSNPGLTTEAHKLEAVEGKSTASLNAEGVQEKFQRLGLNAKISRQITLTNPNIRQPTPAQSALIPAILSPSDVVLRAHTGTGKSYGILLALLSKPRIVFRDPTSRDSENSSATQNRRGKPHTGVASIILVPSNELAFQYFRWARSLFPASTLPSLDPVIQCLVRGGLPGSEVLAPEQELKRLKQTPPHILIGTPGRMKDILDTPAGSSLLGLDTLRTLVLDEADAVLQLPGRFPSYKQRWMHEVHKAPGLLILNEVMERRATFSGGEKHLAAGLENRPGKRRDEKRPPEHIRRNTYKAAERATAASIDANTGLVPPKARGPGVQPLQLVATSATANSVMRHFFGARTGWLRTGVKDSGLTFAPQVGRWIDLTGLSGKSMVDQGIRGLFGANERSQTDSLIQTSLDQTPSTMPATIEHTCVVVDEAPLSKQLAAVPLRNFEPKLARKKGDSSMLRPTDFSETAMVVDDFVVVKSETEPQEHEVDQTLIEALAFCFASEGVNRGLALIPARWSLLKTRAALEALGVTVRLASDDTSASAEADASDASAAEPELFLLQTTSARGLDIPALSHVFLVGYASVLDAVQYVHSAGRAARVGGDPDADTKGKVVTLLRGLPHDTPLPAALQKDAKKQGTRQAKKAISTSEAKMANVFRRLGVVPKKFDLSLLTSNAAAPAVSESDQSEIADNADQSRADTEQVFDEDKPAPKAV</sequence>
<evidence type="ECO:0000313" key="10">
    <source>
        <dbReference type="Proteomes" id="UP000658997"/>
    </source>
</evidence>
<dbReference type="PANTHER" id="PTHR21373">
    <property type="entry name" value="GLUCOSE REPRESSIBLE PROTEIN MAK10"/>
    <property type="match status" value="1"/>
</dbReference>
<accession>A0A8H8TUF6</accession>
<dbReference type="EMBL" id="ULHB01000143">
    <property type="protein sequence ID" value="SYW83223.1"/>
    <property type="molecule type" value="Genomic_DNA"/>
</dbReference>
<feature type="region of interest" description="Disordered" evidence="6">
    <location>
        <begin position="832"/>
        <end position="855"/>
    </location>
</feature>
<feature type="region of interest" description="Disordered" evidence="6">
    <location>
        <begin position="98"/>
        <end position="122"/>
    </location>
</feature>
<feature type="domain" description="Helicase C-terminal" evidence="8">
    <location>
        <begin position="1331"/>
        <end position="1515"/>
    </location>
</feature>
<evidence type="ECO:0000313" key="9">
    <source>
        <dbReference type="EMBL" id="SYW83223.1"/>
    </source>
</evidence>
<dbReference type="InterPro" id="IPR011545">
    <property type="entry name" value="DEAD/DEAH_box_helicase_dom"/>
</dbReference>
<gene>
    <name evidence="9" type="ORF">UBRO2_05114</name>
</gene>
<evidence type="ECO:0000256" key="4">
    <source>
        <dbReference type="ARBA" id="ARBA00022741"/>
    </source>
</evidence>
<feature type="region of interest" description="Disordered" evidence="6">
    <location>
        <begin position="1135"/>
        <end position="1157"/>
    </location>
</feature>
<keyword evidence="5" id="KW-0067">ATP-binding</keyword>
<proteinExistence type="inferred from homology"/>
<evidence type="ECO:0000259" key="8">
    <source>
        <dbReference type="PROSITE" id="PS51194"/>
    </source>
</evidence>
<dbReference type="SMART" id="SM00487">
    <property type="entry name" value="DEXDc"/>
    <property type="match status" value="1"/>
</dbReference>
<dbReference type="PROSITE" id="PS51194">
    <property type="entry name" value="HELICASE_CTER"/>
    <property type="match status" value="1"/>
</dbReference>
<reference evidence="9" key="1">
    <citation type="submission" date="2018-08" db="EMBL/GenBank/DDBJ databases">
        <authorList>
            <person name="Guldener U."/>
        </authorList>
    </citation>
    <scope>NUCLEOTIDE SEQUENCE</scope>
    <source>
        <strain evidence="9">UB2</strain>
    </source>
</reference>
<keyword evidence="3" id="KW-0963">Cytoplasm</keyword>
<evidence type="ECO:0000256" key="2">
    <source>
        <dbReference type="ARBA" id="ARBA00006289"/>
    </source>
</evidence>
<feature type="region of interest" description="Disordered" evidence="6">
    <location>
        <begin position="176"/>
        <end position="199"/>
    </location>
</feature>
<feature type="compositionally biased region" description="Basic and acidic residues" evidence="6">
    <location>
        <begin position="1145"/>
        <end position="1157"/>
    </location>
</feature>
<dbReference type="InterPro" id="IPR057983">
    <property type="entry name" value="NAA35-like_N"/>
</dbReference>
<dbReference type="GO" id="GO:0005524">
    <property type="term" value="F:ATP binding"/>
    <property type="evidence" value="ECO:0007669"/>
    <property type="project" value="UniProtKB-KW"/>
</dbReference>
<protein>
    <submittedName>
        <fullName evidence="9">Related to RRP3 - protein involved in rRNA processing</fullName>
    </submittedName>
</protein>
<dbReference type="InterPro" id="IPR007244">
    <property type="entry name" value="Naa35_N"/>
</dbReference>
<feature type="domain" description="Helicase ATP-binding" evidence="7">
    <location>
        <begin position="932"/>
        <end position="1221"/>
    </location>
</feature>
<feature type="compositionally biased region" description="Polar residues" evidence="6">
    <location>
        <begin position="1544"/>
        <end position="1554"/>
    </location>
</feature>
<dbReference type="PANTHER" id="PTHR21373:SF0">
    <property type="entry name" value="N-ALPHA-ACETYLTRANSFERASE 35, NATC AUXILIARY SUBUNIT"/>
    <property type="match status" value="1"/>
</dbReference>